<gene>
    <name evidence="12" type="primary">rpoC1b</name>
</gene>
<dbReference type="GO" id="GO:0006351">
    <property type="term" value="P:DNA-templated transcription"/>
    <property type="evidence" value="ECO:0007669"/>
    <property type="project" value="InterPro"/>
</dbReference>
<dbReference type="PANTHER" id="PTHR19376:SF54">
    <property type="entry name" value="DNA-DIRECTED RNA POLYMERASE SUBUNIT BETA"/>
    <property type="match status" value="1"/>
</dbReference>
<organism evidence="12">
    <name type="scientific">Stephanosphaera pluvialis</name>
    <dbReference type="NCBI Taxonomy" id="51712"/>
    <lineage>
        <taxon>Eukaryota</taxon>
        <taxon>Viridiplantae</taxon>
        <taxon>Chlorophyta</taxon>
        <taxon>core chlorophytes</taxon>
        <taxon>Chlorophyceae</taxon>
        <taxon>CS clade</taxon>
        <taxon>Chlamydomonadales</taxon>
        <taxon>Haematococcaceae</taxon>
        <taxon>Stephanosphaera</taxon>
    </lineage>
</organism>
<comment type="function">
    <text evidence="1 9">DNA-dependent RNA polymerase catalyzes the transcription of DNA into RNA using the four ribonucleoside triphosphates as substrates.</text>
</comment>
<evidence type="ECO:0000313" key="12">
    <source>
        <dbReference type="EMBL" id="ALO21679.1"/>
    </source>
</evidence>
<dbReference type="InterPro" id="IPR007066">
    <property type="entry name" value="RNA_pol_Rpb1_3"/>
</dbReference>
<dbReference type="InterPro" id="IPR000722">
    <property type="entry name" value="RNA_pol_asu"/>
</dbReference>
<evidence type="ECO:0000256" key="1">
    <source>
        <dbReference type="ARBA" id="ARBA00004026"/>
    </source>
</evidence>
<dbReference type="SUPFAM" id="SSF64484">
    <property type="entry name" value="beta and beta-prime subunits of DNA dependent RNA-polymerase"/>
    <property type="match status" value="1"/>
</dbReference>
<dbReference type="GO" id="GO:0000428">
    <property type="term" value="C:DNA-directed RNA polymerase complex"/>
    <property type="evidence" value="ECO:0007669"/>
    <property type="project" value="UniProtKB-KW"/>
</dbReference>
<evidence type="ECO:0000256" key="3">
    <source>
        <dbReference type="ARBA" id="ARBA00022478"/>
    </source>
</evidence>
<dbReference type="Gene3D" id="1.10.40.90">
    <property type="match status" value="1"/>
</dbReference>
<feature type="non-terminal residue" evidence="12">
    <location>
        <position position="1"/>
    </location>
</feature>
<feature type="region of interest" description="Disordered" evidence="10">
    <location>
        <begin position="774"/>
        <end position="798"/>
    </location>
</feature>
<dbReference type="Gene3D" id="2.40.40.20">
    <property type="match status" value="1"/>
</dbReference>
<dbReference type="InterPro" id="IPR006592">
    <property type="entry name" value="RNA_pol_N"/>
</dbReference>
<dbReference type="PANTHER" id="PTHR19376">
    <property type="entry name" value="DNA-DIRECTED RNA POLYMERASE"/>
    <property type="match status" value="1"/>
</dbReference>
<evidence type="ECO:0000256" key="10">
    <source>
        <dbReference type="SAM" id="MobiDB-lite"/>
    </source>
</evidence>
<dbReference type="Pfam" id="PF04997">
    <property type="entry name" value="RNA_pol_Rpb1_1"/>
    <property type="match status" value="1"/>
</dbReference>
<dbReference type="GO" id="GO:0003677">
    <property type="term" value="F:DNA binding"/>
    <property type="evidence" value="ECO:0007669"/>
    <property type="project" value="InterPro"/>
</dbReference>
<reference evidence="12" key="1">
    <citation type="journal article" date="2015" name="BMC Evol. Biol.">
        <title>Chloroplast phylogenomic analysis of chlorophyte green algae identifies a novel lineage sister to the Sphaeropleales (Chlorophyceae).</title>
        <authorList>
            <person name="Lemieux C."/>
            <person name="Vincent A.T."/>
            <person name="Labarre A."/>
            <person name="Otis C."/>
            <person name="Turmel M."/>
        </authorList>
    </citation>
    <scope>NUCLEOTIDE SEQUENCE</scope>
</reference>
<dbReference type="EC" id="2.7.7.6" evidence="9"/>
<dbReference type="Pfam" id="PF04983">
    <property type="entry name" value="RNA_pol_Rpb1_3"/>
    <property type="match status" value="1"/>
</dbReference>
<keyword evidence="4 12" id="KW-0934">Plastid</keyword>
<sequence>QGLDGRPRPSRGGFEGAAIEPLCKSSGRADALCTEAFRSLYKPDSLCPCARARLPGNVQKPRGGRVFAYDFFRSYALNRCGDKFSSLYPYLGPGKEQKPKDTPSGLCPCVSSLRPQRTQAADARAKVGSVQRHTTTSFEGRSAFLSGAGIIQQLLNEFDFNEIKKLDKQNRLILYLINKNILKYKKHINIFIYDKASKILLRDLCKKRDSLIRRTKLIRKLYRKESSPSSMILTVLPVLPPDLRPIVKMGNQIAASDLNRLYQRVIYRNDRLKKFLKDPATSQSYEMKYAQRLLQESVDNLLQNGKSGIHSEKDARGRALKSLSDILKGKQGRFRQFLLGKRVDYSGRSVIVVGPKLKLHECGLPLEMAKELFLPFLIKVILNKNYARTVIGAKTLIKNHPSLATELLREIIRTLRAPILLNRAPTLHRLGFQAFIPKLIEGRAILLHPLVCSAFNADFDGDQMAVHVPITVEARAEAWKLMLSRNNILSTATGDPLAIPSQDMVLGSYYLTTYSNKGNFLRGSGIIFHNAQEALKAYYLHKVFLHSFIWLKWSNVIEDSYTQEEPIEIRVLTDGRWQEITPNYQRSYVNNSLPRLRFLPVPFGFYDTFPHDPLNTYPSDVFASLSLFGAKDSSLYPPPLLSYPRSKTLAGKVFPHPPAPFLKWGGGVFSPPPFVAQLQRSTPPSWGGTPQWGVRSLFFPTTSLLTKGRNSLHQLLLTPPLWRGVLRSCCPLVPKDKELPPPRGSMAASGHRGGVLAAADANCAVKRLAADKNRLGERSSWSPPAKRPGTMGATLENLPSYGSKSLRTDTLWLLPKAKAGVRTGRLHTEGLELASVYLKTTPGRILFNSILQKIMYN</sequence>
<keyword evidence="3 9" id="KW-0240">DNA-directed RNA polymerase</keyword>
<evidence type="ECO:0000256" key="8">
    <source>
        <dbReference type="ARBA" id="ARBA00048552"/>
    </source>
</evidence>
<geneLocation type="chloroplast" evidence="12"/>
<dbReference type="EMBL" id="KT625362">
    <property type="protein sequence ID" value="ALO21679.1"/>
    <property type="molecule type" value="Genomic_DNA"/>
</dbReference>
<dbReference type="GO" id="GO:0003899">
    <property type="term" value="F:DNA-directed RNA polymerase activity"/>
    <property type="evidence" value="ECO:0007669"/>
    <property type="project" value="UniProtKB-EC"/>
</dbReference>
<name>A0A0S2IEF0_9CHLO</name>
<comment type="catalytic activity">
    <reaction evidence="8 9">
        <text>RNA(n) + a ribonucleoside 5'-triphosphate = RNA(n+1) + diphosphate</text>
        <dbReference type="Rhea" id="RHEA:21248"/>
        <dbReference type="Rhea" id="RHEA-COMP:14527"/>
        <dbReference type="Rhea" id="RHEA-COMP:17342"/>
        <dbReference type="ChEBI" id="CHEBI:33019"/>
        <dbReference type="ChEBI" id="CHEBI:61557"/>
        <dbReference type="ChEBI" id="CHEBI:140395"/>
        <dbReference type="EC" id="2.7.7.6"/>
    </reaction>
</comment>
<evidence type="ECO:0000256" key="9">
    <source>
        <dbReference type="RuleBase" id="RU004279"/>
    </source>
</evidence>
<dbReference type="SMART" id="SM00663">
    <property type="entry name" value="RPOLA_N"/>
    <property type="match status" value="1"/>
</dbReference>
<proteinExistence type="inferred from homology"/>
<keyword evidence="12" id="KW-0150">Chloroplast</keyword>
<dbReference type="InterPro" id="IPR007080">
    <property type="entry name" value="RNA_pol_Rpb1_1"/>
</dbReference>
<evidence type="ECO:0000256" key="4">
    <source>
        <dbReference type="ARBA" id="ARBA00022640"/>
    </source>
</evidence>
<feature type="domain" description="RNA polymerase N-terminal" evidence="11">
    <location>
        <begin position="229"/>
        <end position="512"/>
    </location>
</feature>
<dbReference type="AlphaFoldDB" id="A0A0S2IEF0"/>
<dbReference type="InterPro" id="IPR045867">
    <property type="entry name" value="DNA-dir_RpoC_beta_prime"/>
</dbReference>
<keyword evidence="7 9" id="KW-0804">Transcription</keyword>
<evidence type="ECO:0000256" key="7">
    <source>
        <dbReference type="ARBA" id="ARBA00023163"/>
    </source>
</evidence>
<accession>A0A0S2IEF0</accession>
<evidence type="ECO:0000256" key="2">
    <source>
        <dbReference type="ARBA" id="ARBA00007207"/>
    </source>
</evidence>
<evidence type="ECO:0000259" key="11">
    <source>
        <dbReference type="SMART" id="SM00663"/>
    </source>
</evidence>
<protein>
    <recommendedName>
        <fullName evidence="9">DNA-directed RNA polymerase subunit</fullName>
        <ecNumber evidence="9">2.7.7.6</ecNumber>
    </recommendedName>
</protein>
<dbReference type="Gene3D" id="1.10.274.100">
    <property type="entry name" value="RNA polymerase Rpb1, domain 3"/>
    <property type="match status" value="1"/>
</dbReference>
<keyword evidence="6 9" id="KW-0548">Nucleotidyltransferase</keyword>
<keyword evidence="5 9" id="KW-0808">Transferase</keyword>
<dbReference type="Pfam" id="PF00623">
    <property type="entry name" value="RNA_pol_Rpb1_2"/>
    <property type="match status" value="1"/>
</dbReference>
<dbReference type="InterPro" id="IPR042102">
    <property type="entry name" value="RNA_pol_Rpb1_3_sf"/>
</dbReference>
<evidence type="ECO:0000256" key="6">
    <source>
        <dbReference type="ARBA" id="ARBA00022695"/>
    </source>
</evidence>
<comment type="similarity">
    <text evidence="2">Belongs to the RNA polymerase beta' chain family. RpoC1 subfamily.</text>
</comment>
<evidence type="ECO:0000256" key="5">
    <source>
        <dbReference type="ARBA" id="ARBA00022679"/>
    </source>
</evidence>